<gene>
    <name evidence="2" type="ORF">Ssi02_34820</name>
</gene>
<keyword evidence="3" id="KW-1185">Reference proteome</keyword>
<evidence type="ECO:0000313" key="2">
    <source>
        <dbReference type="EMBL" id="GII93251.1"/>
    </source>
</evidence>
<dbReference type="InterPro" id="IPR004518">
    <property type="entry name" value="MazG-like_dom"/>
</dbReference>
<sequence length="319" mass="34199">MSLIVVTTSPRVAPGLLSHRAWSVLRSGRVLTGSGDHPLLPYLAEAGVEVEVVEPRPAALLGEAAAGEVVWLAMPEGEEDLMRAVGHAALAMDDPPAIEMLPGSYDLPGARMLDLVGVMDRLRRECPWDAKQTHASLVPYLVEEAYEVLETIEGGDEAELREELGDLMFQVVFHARVAAERDDGFDLDDVADVIVAKLRRRHPHVFGSVSVSGADEVAANWDAIKAAERAAKGRGSVLDGVPAGQPALSLAAQMLGRAERAGAPAALAQDVAHGLGHELFELVRRARAAGLDPETELRAAARVYRERVREWESGEPEAG</sequence>
<evidence type="ECO:0000313" key="3">
    <source>
        <dbReference type="Proteomes" id="UP000606172"/>
    </source>
</evidence>
<dbReference type="NCBIfam" id="TIGR00444">
    <property type="entry name" value="mazG"/>
    <property type="match status" value="1"/>
</dbReference>
<name>A0A919RJM8_9ACTN</name>
<dbReference type="GO" id="GO:0047429">
    <property type="term" value="F:nucleoside triphosphate diphosphatase activity"/>
    <property type="evidence" value="ECO:0007669"/>
    <property type="project" value="TreeGrafter"/>
</dbReference>
<proteinExistence type="predicted"/>
<dbReference type="GO" id="GO:0046081">
    <property type="term" value="P:dUTP catabolic process"/>
    <property type="evidence" value="ECO:0007669"/>
    <property type="project" value="TreeGrafter"/>
</dbReference>
<dbReference type="GO" id="GO:0046052">
    <property type="term" value="P:UTP catabolic process"/>
    <property type="evidence" value="ECO:0007669"/>
    <property type="project" value="TreeGrafter"/>
</dbReference>
<dbReference type="GO" id="GO:0006950">
    <property type="term" value="P:response to stress"/>
    <property type="evidence" value="ECO:0007669"/>
    <property type="project" value="UniProtKB-ARBA"/>
</dbReference>
<dbReference type="CDD" id="cd11528">
    <property type="entry name" value="NTP-PPase_MazG_Nterm"/>
    <property type="match status" value="1"/>
</dbReference>
<dbReference type="EMBL" id="BOOW01000020">
    <property type="protein sequence ID" value="GII93251.1"/>
    <property type="molecule type" value="Genomic_DNA"/>
</dbReference>
<dbReference type="SUPFAM" id="SSF101386">
    <property type="entry name" value="all-alpha NTP pyrophosphatases"/>
    <property type="match status" value="1"/>
</dbReference>
<dbReference type="GO" id="GO:0046076">
    <property type="term" value="P:dTTP catabolic process"/>
    <property type="evidence" value="ECO:0007669"/>
    <property type="project" value="TreeGrafter"/>
</dbReference>
<dbReference type="FunFam" id="1.10.287.1080:FF:000001">
    <property type="entry name" value="Nucleoside triphosphate pyrophosphohydrolase"/>
    <property type="match status" value="1"/>
</dbReference>
<dbReference type="RefSeq" id="WP_204026533.1">
    <property type="nucleotide sequence ID" value="NZ_BOOW01000020.1"/>
</dbReference>
<dbReference type="Proteomes" id="UP000606172">
    <property type="component" value="Unassembled WGS sequence"/>
</dbReference>
<dbReference type="GO" id="GO:0046047">
    <property type="term" value="P:TTP catabolic process"/>
    <property type="evidence" value="ECO:0007669"/>
    <property type="project" value="TreeGrafter"/>
</dbReference>
<dbReference type="PANTHER" id="PTHR30522">
    <property type="entry name" value="NUCLEOSIDE TRIPHOSPHATE PYROPHOSPHOHYDROLASE"/>
    <property type="match status" value="1"/>
</dbReference>
<dbReference type="PANTHER" id="PTHR30522:SF0">
    <property type="entry name" value="NUCLEOSIDE TRIPHOSPHATE PYROPHOSPHOHYDROLASE"/>
    <property type="match status" value="1"/>
</dbReference>
<comment type="caution">
    <text evidence="2">The sequence shown here is derived from an EMBL/GenBank/DDBJ whole genome shotgun (WGS) entry which is preliminary data.</text>
</comment>
<dbReference type="InterPro" id="IPR011551">
    <property type="entry name" value="NTP_PyrPHydrolase_MazG"/>
</dbReference>
<organism evidence="2 3">
    <name type="scientific">Sinosporangium siamense</name>
    <dbReference type="NCBI Taxonomy" id="1367973"/>
    <lineage>
        <taxon>Bacteria</taxon>
        <taxon>Bacillati</taxon>
        <taxon>Actinomycetota</taxon>
        <taxon>Actinomycetes</taxon>
        <taxon>Streptosporangiales</taxon>
        <taxon>Streptosporangiaceae</taxon>
        <taxon>Sinosporangium</taxon>
    </lineage>
</organism>
<feature type="domain" description="NTP pyrophosphohydrolase MazG-like" evidence="1">
    <location>
        <begin position="132"/>
        <end position="206"/>
    </location>
</feature>
<accession>A0A919RJM8</accession>
<dbReference type="AlphaFoldDB" id="A0A919RJM8"/>
<dbReference type="GO" id="GO:0006203">
    <property type="term" value="P:dGTP catabolic process"/>
    <property type="evidence" value="ECO:0007669"/>
    <property type="project" value="TreeGrafter"/>
</dbReference>
<dbReference type="GO" id="GO:0046061">
    <property type="term" value="P:dATP catabolic process"/>
    <property type="evidence" value="ECO:0007669"/>
    <property type="project" value="TreeGrafter"/>
</dbReference>
<dbReference type="Gene3D" id="1.10.287.1080">
    <property type="entry name" value="MazG-like"/>
    <property type="match status" value="1"/>
</dbReference>
<dbReference type="InterPro" id="IPR048015">
    <property type="entry name" value="NTP-PPase_MazG-like_N"/>
</dbReference>
<reference evidence="2" key="1">
    <citation type="submission" date="2021-01" db="EMBL/GenBank/DDBJ databases">
        <title>Whole genome shotgun sequence of Sinosporangium siamense NBRC 109515.</title>
        <authorList>
            <person name="Komaki H."/>
            <person name="Tamura T."/>
        </authorList>
    </citation>
    <scope>NUCLEOTIDE SEQUENCE</scope>
    <source>
        <strain evidence="2">NBRC 109515</strain>
    </source>
</reference>
<protein>
    <submittedName>
        <fullName evidence="2">Nucleoside triphosphate pyrophosphohydrolase</fullName>
    </submittedName>
</protein>
<dbReference type="Pfam" id="PF03819">
    <property type="entry name" value="MazG"/>
    <property type="match status" value="1"/>
</dbReference>
<evidence type="ECO:0000259" key="1">
    <source>
        <dbReference type="Pfam" id="PF03819"/>
    </source>
</evidence>